<dbReference type="FunFam" id="3.10.250.10:FF:000009">
    <property type="entry name" value="WC1"/>
    <property type="match status" value="1"/>
</dbReference>
<dbReference type="EMBL" id="VXBP01000379">
    <property type="protein sequence ID" value="NXN91308.1"/>
    <property type="molecule type" value="Genomic_DNA"/>
</dbReference>
<dbReference type="InterPro" id="IPR001190">
    <property type="entry name" value="SRCR"/>
</dbReference>
<dbReference type="PANTHER" id="PTHR48071:SF24">
    <property type="entry name" value="DELETED IN MALIGNANT BRAIN TUMORS 1 PROTEIN-LIKE"/>
    <property type="match status" value="1"/>
</dbReference>
<dbReference type="SMART" id="SM00202">
    <property type="entry name" value="SR"/>
    <property type="match status" value="1"/>
</dbReference>
<feature type="non-terminal residue" evidence="4">
    <location>
        <position position="1"/>
    </location>
</feature>
<keyword evidence="1 2" id="KW-1015">Disulfide bond</keyword>
<dbReference type="GO" id="GO:0031638">
    <property type="term" value="P:zymogen activation"/>
    <property type="evidence" value="ECO:0007669"/>
    <property type="project" value="TreeGrafter"/>
</dbReference>
<sequence length="173" mass="18005">EGTGQIWLDEVNCTGEEKDLSACQARPWGQHNCQHVEDASVECSAVSSFAPVRLVGGPGPCAGRVEVLHDEKWGTVCDEGWDFEDARIVCRQLDCGAAVSAPRGAHFGRGEGPIWLDNVLCAGTEAALSECRSKGWGAHACGHGQDAGVVCSGSGVPDLVSLRLANGSDPCSG</sequence>
<name>A0A7L1MUS2_RHICY</name>
<feature type="domain" description="SRCR" evidence="3">
    <location>
        <begin position="1"/>
        <end position="44"/>
    </location>
</feature>
<comment type="caution">
    <text evidence="4">The sequence shown here is derived from an EMBL/GenBank/DDBJ whole genome shotgun (WGS) entry which is preliminary data.</text>
</comment>
<feature type="domain" description="SRCR" evidence="3">
    <location>
        <begin position="52"/>
        <end position="152"/>
    </location>
</feature>
<dbReference type="Proteomes" id="UP000565785">
    <property type="component" value="Unassembled WGS sequence"/>
</dbReference>
<dbReference type="GO" id="GO:0005886">
    <property type="term" value="C:plasma membrane"/>
    <property type="evidence" value="ECO:0007669"/>
    <property type="project" value="TreeGrafter"/>
</dbReference>
<dbReference type="PANTHER" id="PTHR48071">
    <property type="entry name" value="SRCR DOMAIN-CONTAINING PROTEIN"/>
    <property type="match status" value="1"/>
</dbReference>
<accession>A0A7L1MUS2</accession>
<organism evidence="4 5">
    <name type="scientific">Rhinopomastus cyanomelas</name>
    <name type="common">Common scimitarbill</name>
    <dbReference type="NCBI Taxonomy" id="113115"/>
    <lineage>
        <taxon>Eukaryota</taxon>
        <taxon>Metazoa</taxon>
        <taxon>Chordata</taxon>
        <taxon>Craniata</taxon>
        <taxon>Vertebrata</taxon>
        <taxon>Euteleostomi</taxon>
        <taxon>Archelosauria</taxon>
        <taxon>Archosauria</taxon>
        <taxon>Dinosauria</taxon>
        <taxon>Saurischia</taxon>
        <taxon>Theropoda</taxon>
        <taxon>Coelurosauria</taxon>
        <taxon>Aves</taxon>
        <taxon>Neognathae</taxon>
        <taxon>Neoaves</taxon>
        <taxon>Telluraves</taxon>
        <taxon>Coraciimorphae</taxon>
        <taxon>Bucerotiformes</taxon>
        <taxon>Rhinopomastidae</taxon>
        <taxon>Rhinopomastus</taxon>
    </lineage>
</organism>
<protein>
    <submittedName>
        <fullName evidence="4">DMBT1 protein</fullName>
    </submittedName>
</protein>
<dbReference type="AlphaFoldDB" id="A0A7L1MUS2"/>
<dbReference type="Pfam" id="PF00530">
    <property type="entry name" value="SRCR"/>
    <property type="match status" value="2"/>
</dbReference>
<evidence type="ECO:0000256" key="2">
    <source>
        <dbReference type="PROSITE-ProRule" id="PRU00196"/>
    </source>
</evidence>
<feature type="disulfide bond" evidence="2">
    <location>
        <begin position="13"/>
        <end position="23"/>
    </location>
</feature>
<dbReference type="PRINTS" id="PR00258">
    <property type="entry name" value="SPERACTRCPTR"/>
</dbReference>
<comment type="caution">
    <text evidence="2">Lacks conserved residue(s) required for the propagation of feature annotation.</text>
</comment>
<dbReference type="Gene3D" id="3.10.250.10">
    <property type="entry name" value="SRCR-like domain"/>
    <property type="match status" value="2"/>
</dbReference>
<proteinExistence type="predicted"/>
<dbReference type="SUPFAM" id="SSF56487">
    <property type="entry name" value="SRCR-like"/>
    <property type="match status" value="2"/>
</dbReference>
<reference evidence="4 5" key="1">
    <citation type="submission" date="2019-09" db="EMBL/GenBank/DDBJ databases">
        <title>Bird 10,000 Genomes (B10K) Project - Family phase.</title>
        <authorList>
            <person name="Zhang G."/>
        </authorList>
    </citation>
    <scope>NUCLEOTIDE SEQUENCE [LARGE SCALE GENOMIC DNA]</scope>
    <source>
        <strain evidence="4">B10K-DU-002-35</strain>
        <tissue evidence="4">Muscle</tissue>
    </source>
</reference>
<gene>
    <name evidence="4" type="primary">Dmbt1_4</name>
    <name evidence="4" type="ORF">RHICYA_R02929</name>
</gene>
<evidence type="ECO:0000256" key="1">
    <source>
        <dbReference type="ARBA" id="ARBA00023157"/>
    </source>
</evidence>
<keyword evidence="5" id="KW-1185">Reference proteome</keyword>
<evidence type="ECO:0000259" key="3">
    <source>
        <dbReference type="PROSITE" id="PS50287"/>
    </source>
</evidence>
<feature type="non-terminal residue" evidence="4">
    <location>
        <position position="173"/>
    </location>
</feature>
<feature type="disulfide bond" evidence="2">
    <location>
        <begin position="121"/>
        <end position="131"/>
    </location>
</feature>
<dbReference type="PROSITE" id="PS50287">
    <property type="entry name" value="SRCR_2"/>
    <property type="match status" value="2"/>
</dbReference>
<dbReference type="InterPro" id="IPR036772">
    <property type="entry name" value="SRCR-like_dom_sf"/>
</dbReference>
<dbReference type="GO" id="GO:0004252">
    <property type="term" value="F:serine-type endopeptidase activity"/>
    <property type="evidence" value="ECO:0007669"/>
    <property type="project" value="TreeGrafter"/>
</dbReference>
<evidence type="ECO:0000313" key="4">
    <source>
        <dbReference type="EMBL" id="NXN91308.1"/>
    </source>
</evidence>
<dbReference type="OrthoDB" id="536948at2759"/>
<feature type="disulfide bond" evidence="2">
    <location>
        <begin position="90"/>
        <end position="151"/>
    </location>
</feature>
<evidence type="ECO:0000313" key="5">
    <source>
        <dbReference type="Proteomes" id="UP000565785"/>
    </source>
</evidence>
<feature type="disulfide bond" evidence="2">
    <location>
        <begin position="77"/>
        <end position="141"/>
    </location>
</feature>